<dbReference type="Proteomes" id="UP001342631">
    <property type="component" value="Unassembled WGS sequence"/>
</dbReference>
<keyword evidence="2" id="KW-1185">Reference proteome</keyword>
<gene>
    <name evidence="1" type="ORF">ASNO1_33530</name>
</gene>
<dbReference type="EMBL" id="BTTX01000003">
    <property type="protein sequence ID" value="GMU07100.1"/>
    <property type="molecule type" value="Genomic_DNA"/>
</dbReference>
<reference evidence="1 2" key="1">
    <citation type="journal article" date="2024" name="Arch. Microbiol.">
        <title>Corallococcus caeni sp. nov., a novel myxobacterium isolated from activated sludge.</title>
        <authorList>
            <person name="Tomita S."/>
            <person name="Nakai R."/>
            <person name="Kuroda K."/>
            <person name="Kurashita H."/>
            <person name="Hatamoto M."/>
            <person name="Yamaguchi T."/>
            <person name="Narihiro T."/>
        </authorList>
    </citation>
    <scope>NUCLEOTIDE SEQUENCE [LARGE SCALE GENOMIC DNA]</scope>
    <source>
        <strain evidence="1 2">NO1</strain>
    </source>
</reference>
<evidence type="ECO:0000313" key="1">
    <source>
        <dbReference type="EMBL" id="GMU07100.1"/>
    </source>
</evidence>
<comment type="caution">
    <text evidence="1">The sequence shown here is derived from an EMBL/GenBank/DDBJ whole genome shotgun (WGS) entry which is preliminary data.</text>
</comment>
<proteinExistence type="predicted"/>
<sequence>MPVAVLPVSTPVELLVPGVYVPLEPAVPVCPLLTISGEPPVEPGVVPGLEPSPTCWANALVESRKLKASAAVPMERRM</sequence>
<organism evidence="1 2">
    <name type="scientific">Corallococcus caeni</name>
    <dbReference type="NCBI Taxonomy" id="3082388"/>
    <lineage>
        <taxon>Bacteria</taxon>
        <taxon>Pseudomonadati</taxon>
        <taxon>Myxococcota</taxon>
        <taxon>Myxococcia</taxon>
        <taxon>Myxococcales</taxon>
        <taxon>Cystobacterineae</taxon>
        <taxon>Myxococcaceae</taxon>
        <taxon>Corallococcus</taxon>
    </lineage>
</organism>
<protein>
    <recommendedName>
        <fullName evidence="3">Secreted protein</fullName>
    </recommendedName>
</protein>
<evidence type="ECO:0008006" key="3">
    <source>
        <dbReference type="Google" id="ProtNLM"/>
    </source>
</evidence>
<accession>A0ABQ6QSV8</accession>
<evidence type="ECO:0000313" key="2">
    <source>
        <dbReference type="Proteomes" id="UP001342631"/>
    </source>
</evidence>
<name>A0ABQ6QSV8_9BACT</name>